<evidence type="ECO:0000313" key="6">
    <source>
        <dbReference type="EMBL" id="QBX97946.1"/>
    </source>
</evidence>
<keyword evidence="6" id="KW-0150">Chloroplast</keyword>
<dbReference type="NCBIfam" id="NF001109">
    <property type="entry name" value="PRK00136.1"/>
    <property type="match status" value="1"/>
</dbReference>
<keyword evidence="4" id="KW-0699">rRNA-binding</keyword>
<evidence type="ECO:0000256" key="2">
    <source>
        <dbReference type="ARBA" id="ARBA00022980"/>
    </source>
</evidence>
<dbReference type="GO" id="GO:0003735">
    <property type="term" value="F:structural constituent of ribosome"/>
    <property type="evidence" value="ECO:0007669"/>
    <property type="project" value="InterPro"/>
</dbReference>
<dbReference type="InterPro" id="IPR035987">
    <property type="entry name" value="Ribosomal_uS8_sf"/>
</dbReference>
<name>A0A4D6C2B7_9CHLO</name>
<keyword evidence="2 4" id="KW-0689">Ribosomal protein</keyword>
<dbReference type="GO" id="GO:0005840">
    <property type="term" value="C:ribosome"/>
    <property type="evidence" value="ECO:0007669"/>
    <property type="project" value="UniProtKB-KW"/>
</dbReference>
<dbReference type="GO" id="GO:0019843">
    <property type="term" value="F:rRNA binding"/>
    <property type="evidence" value="ECO:0007669"/>
    <property type="project" value="UniProtKB-UniRule"/>
</dbReference>
<dbReference type="SUPFAM" id="SSF56047">
    <property type="entry name" value="Ribosomal protein S8"/>
    <property type="match status" value="1"/>
</dbReference>
<comment type="similarity">
    <text evidence="1 4 5">Belongs to the universal ribosomal protein uS8 family.</text>
</comment>
<dbReference type="HAMAP" id="MF_01302_B">
    <property type="entry name" value="Ribosomal_uS8_B"/>
    <property type="match status" value="1"/>
</dbReference>
<sequence>MTKQKSPRHRRSVVSDAISDMMIQIQNGLLANRHSISVLRNSATIQIANILLREGLIDAIISPSPNSNTFAIVLKYKTNGTPAITGLQRISHPGLRVYVSAKELPRVLDGMGLVLLSTSKGVLNNYQARSNGVGGEVLGCFW</sequence>
<comment type="function">
    <text evidence="4">One of the primary rRNA binding proteins, it binds directly to 16S rRNA central domain where it helps coordinate assembly of the platform of the 30S subunit.</text>
</comment>
<gene>
    <name evidence="4 6" type="primary">rps8</name>
</gene>
<protein>
    <recommendedName>
        <fullName evidence="4">Small ribosomal subunit protein uS8c</fullName>
    </recommendedName>
</protein>
<dbReference type="GO" id="GO:1990904">
    <property type="term" value="C:ribonucleoprotein complex"/>
    <property type="evidence" value="ECO:0007669"/>
    <property type="project" value="UniProtKB-KW"/>
</dbReference>
<dbReference type="PANTHER" id="PTHR11758">
    <property type="entry name" value="40S RIBOSOMAL PROTEIN S15A"/>
    <property type="match status" value="1"/>
</dbReference>
<evidence type="ECO:0000256" key="5">
    <source>
        <dbReference type="RuleBase" id="RU003660"/>
    </source>
</evidence>
<dbReference type="Gene3D" id="3.30.1490.10">
    <property type="match status" value="1"/>
</dbReference>
<dbReference type="InterPro" id="IPR047863">
    <property type="entry name" value="Ribosomal_uS8_CS"/>
</dbReference>
<proteinExistence type="inferred from homology"/>
<geneLocation type="chloroplast" evidence="6"/>
<comment type="subunit">
    <text evidence="4">Part of the 30S ribosomal subunit.</text>
</comment>
<reference evidence="6" key="1">
    <citation type="journal article" date="2019" name="Genome Biol. Evol.">
        <title>Tracing the Evolution of the Plastome and Mitogenome in the Chloropicophyceae Uncovered Convergent tRNA Gene Losses and a Variant Plastid Genetic Code.</title>
        <authorList>
            <person name="Turmel M."/>
            <person name="Dos Santos A.L."/>
            <person name="Otis C."/>
            <person name="Sergerie R."/>
            <person name="Lemieux C."/>
        </authorList>
    </citation>
    <scope>NUCLEOTIDE SEQUENCE</scope>
</reference>
<dbReference type="GO" id="GO:0009507">
    <property type="term" value="C:chloroplast"/>
    <property type="evidence" value="ECO:0007669"/>
    <property type="project" value="UniProtKB-SubCell"/>
</dbReference>
<dbReference type="FunFam" id="3.30.1490.10:FF:000001">
    <property type="entry name" value="30S ribosomal protein S8"/>
    <property type="match status" value="1"/>
</dbReference>
<accession>A0A4D6C2B7</accession>
<keyword evidence="4" id="KW-0694">RNA-binding</keyword>
<dbReference type="AlphaFoldDB" id="A0A4D6C2B7"/>
<keyword evidence="6" id="KW-0934">Plastid</keyword>
<evidence type="ECO:0000256" key="3">
    <source>
        <dbReference type="ARBA" id="ARBA00023274"/>
    </source>
</evidence>
<dbReference type="InterPro" id="IPR000630">
    <property type="entry name" value="Ribosomal_uS8"/>
</dbReference>
<dbReference type="GO" id="GO:0006412">
    <property type="term" value="P:translation"/>
    <property type="evidence" value="ECO:0007669"/>
    <property type="project" value="UniProtKB-UniRule"/>
</dbReference>
<dbReference type="Gene3D" id="3.30.1370.30">
    <property type="match status" value="1"/>
</dbReference>
<dbReference type="EMBL" id="MK085990">
    <property type="protein sequence ID" value="QBX97946.1"/>
    <property type="molecule type" value="Genomic_DNA"/>
</dbReference>
<organism evidence="6">
    <name type="scientific">Chloroparvula sp. RCC999</name>
    <dbReference type="NCBI Taxonomy" id="2565276"/>
    <lineage>
        <taxon>Eukaryota</taxon>
        <taxon>Viridiplantae</taxon>
        <taxon>Chlorophyta</taxon>
        <taxon>Chloropicophyceae</taxon>
        <taxon>Chloropicales</taxon>
        <taxon>Chloropicaceae</taxon>
        <taxon>Chloroparvula</taxon>
    </lineage>
</organism>
<keyword evidence="3 4" id="KW-0687">Ribonucleoprotein</keyword>
<evidence type="ECO:0000256" key="1">
    <source>
        <dbReference type="ARBA" id="ARBA00006471"/>
    </source>
</evidence>
<comment type="subcellular location">
    <subcellularLocation>
        <location evidence="4">Plastid</location>
        <location evidence="4">Chloroplast</location>
    </subcellularLocation>
</comment>
<dbReference type="Pfam" id="PF00410">
    <property type="entry name" value="Ribosomal_S8"/>
    <property type="match status" value="1"/>
</dbReference>
<dbReference type="PROSITE" id="PS00053">
    <property type="entry name" value="RIBOSOMAL_S8"/>
    <property type="match status" value="1"/>
</dbReference>
<evidence type="ECO:0000256" key="4">
    <source>
        <dbReference type="HAMAP-Rule" id="MF_01302"/>
    </source>
</evidence>